<gene>
    <name evidence="1" type="ORF">CK203_082555</name>
</gene>
<dbReference type="AlphaFoldDB" id="A0A438DJZ7"/>
<organism evidence="1 2">
    <name type="scientific">Vitis vinifera</name>
    <name type="common">Grape</name>
    <dbReference type="NCBI Taxonomy" id="29760"/>
    <lineage>
        <taxon>Eukaryota</taxon>
        <taxon>Viridiplantae</taxon>
        <taxon>Streptophyta</taxon>
        <taxon>Embryophyta</taxon>
        <taxon>Tracheophyta</taxon>
        <taxon>Spermatophyta</taxon>
        <taxon>Magnoliopsida</taxon>
        <taxon>eudicotyledons</taxon>
        <taxon>Gunneridae</taxon>
        <taxon>Pentapetalae</taxon>
        <taxon>rosids</taxon>
        <taxon>Vitales</taxon>
        <taxon>Vitaceae</taxon>
        <taxon>Viteae</taxon>
        <taxon>Vitis</taxon>
    </lineage>
</organism>
<dbReference type="Proteomes" id="UP000288805">
    <property type="component" value="Unassembled WGS sequence"/>
</dbReference>
<sequence length="246" mass="28271">MLTLFSCIRALHRPIHRQAKTFFLTLRGANTLDGRDKEQRLVYYVSKAMTNAVHQDGTDNFGLKKRYSETLPVFPSLSEVPYSLTISQYPLKKGGGFFMWTERPGLRLDLTFILSAAKLKICNDSQLIVGQIYGEYETKDERMLNTFQSASKTDISWMHEIETYLRIGELPEESKQAHKIRVQAACYTLIKESLYRRFFGGSYLKCLNDIEAQYVLAKLHEGICGNYIGGHTLTHHAHSQGYYWPP</sequence>
<dbReference type="PANTHER" id="PTHR48475">
    <property type="entry name" value="RIBONUCLEASE H"/>
    <property type="match status" value="1"/>
</dbReference>
<evidence type="ECO:0000313" key="2">
    <source>
        <dbReference type="Proteomes" id="UP000288805"/>
    </source>
</evidence>
<dbReference type="PANTHER" id="PTHR48475:SF2">
    <property type="entry name" value="RIBONUCLEASE H"/>
    <property type="match status" value="1"/>
</dbReference>
<reference evidence="1 2" key="1">
    <citation type="journal article" date="2018" name="PLoS Genet.">
        <title>Population sequencing reveals clonal diversity and ancestral inbreeding in the grapevine cultivar Chardonnay.</title>
        <authorList>
            <person name="Roach M.J."/>
            <person name="Johnson D.L."/>
            <person name="Bohlmann J."/>
            <person name="van Vuuren H.J."/>
            <person name="Jones S.J."/>
            <person name="Pretorius I.S."/>
            <person name="Schmidt S.A."/>
            <person name="Borneman A.R."/>
        </authorList>
    </citation>
    <scope>NUCLEOTIDE SEQUENCE [LARGE SCALE GENOMIC DNA]</scope>
    <source>
        <strain evidence="2">cv. Chardonnay</strain>
        <tissue evidence="1">Leaf</tissue>
    </source>
</reference>
<name>A0A438DJZ7_VITVI</name>
<comment type="caution">
    <text evidence="1">The sequence shown here is derived from an EMBL/GenBank/DDBJ whole genome shotgun (WGS) entry which is preliminary data.</text>
</comment>
<dbReference type="EMBL" id="QGNW01001593">
    <property type="protein sequence ID" value="RVW35783.1"/>
    <property type="molecule type" value="Genomic_DNA"/>
</dbReference>
<protein>
    <submittedName>
        <fullName evidence="1">Uncharacterized protein</fullName>
    </submittedName>
</protein>
<evidence type="ECO:0000313" key="1">
    <source>
        <dbReference type="EMBL" id="RVW35783.1"/>
    </source>
</evidence>
<proteinExistence type="predicted"/>
<accession>A0A438DJZ7</accession>